<proteinExistence type="predicted"/>
<dbReference type="InterPro" id="IPR027417">
    <property type="entry name" value="P-loop_NTPase"/>
</dbReference>
<reference evidence="3" key="1">
    <citation type="submission" date="2024-02" db="EMBL/GenBank/DDBJ databases">
        <title>Complete genome sequence of Vreelandella sp. SM1641, a marine exopolysaccharide-producing bacterium isolated from deep-sea hydrothermal sediment of the southwest Indian Ocean.</title>
        <authorList>
            <person name="Zhu H."/>
            <person name="Sun M."/>
        </authorList>
    </citation>
    <scope>NUCLEOTIDE SEQUENCE</scope>
    <source>
        <strain evidence="3">SM1641</strain>
    </source>
</reference>
<dbReference type="GO" id="GO:0006302">
    <property type="term" value="P:double-strand break repair"/>
    <property type="evidence" value="ECO:0007669"/>
    <property type="project" value="InterPro"/>
</dbReference>
<gene>
    <name evidence="3" type="ORF">V8F66_21680</name>
</gene>
<dbReference type="EMBL" id="CP158484">
    <property type="protein sequence ID" value="XBY58859.1"/>
    <property type="molecule type" value="Genomic_DNA"/>
</dbReference>
<dbReference type="KEGG" id="vrs:V8F66_21680"/>
<feature type="domain" description="Rad50/SbcC-type AAA" evidence="2">
    <location>
        <begin position="90"/>
        <end position="245"/>
    </location>
</feature>
<dbReference type="GO" id="GO:0000731">
    <property type="term" value="P:DNA synthesis involved in DNA repair"/>
    <property type="evidence" value="ECO:0007669"/>
    <property type="project" value="TreeGrafter"/>
</dbReference>
<dbReference type="Pfam" id="PF13476">
    <property type="entry name" value="AAA_23"/>
    <property type="match status" value="1"/>
</dbReference>
<feature type="coiled-coil region" evidence="1">
    <location>
        <begin position="471"/>
        <end position="539"/>
    </location>
</feature>
<dbReference type="GO" id="GO:0016887">
    <property type="term" value="F:ATP hydrolysis activity"/>
    <property type="evidence" value="ECO:0007669"/>
    <property type="project" value="InterPro"/>
</dbReference>
<keyword evidence="1" id="KW-0175">Coiled coil</keyword>
<dbReference type="SUPFAM" id="SSF52540">
    <property type="entry name" value="P-loop containing nucleoside triphosphate hydrolases"/>
    <property type="match status" value="1"/>
</dbReference>
<dbReference type="RefSeq" id="WP_350359554.1">
    <property type="nucleotide sequence ID" value="NZ_CP158484.1"/>
</dbReference>
<dbReference type="PANTHER" id="PTHR32182:SF0">
    <property type="entry name" value="DNA REPLICATION AND REPAIR PROTEIN RECF"/>
    <property type="match status" value="1"/>
</dbReference>
<evidence type="ECO:0000313" key="3">
    <source>
        <dbReference type="EMBL" id="XBY58859.1"/>
    </source>
</evidence>
<organism evidence="3">
    <name type="scientific">Vreelandella sp. SM1641</name>
    <dbReference type="NCBI Taxonomy" id="3126101"/>
    <lineage>
        <taxon>Bacteria</taxon>
        <taxon>Pseudomonadati</taxon>
        <taxon>Pseudomonadota</taxon>
        <taxon>Gammaproteobacteria</taxon>
        <taxon>Oceanospirillales</taxon>
        <taxon>Halomonadaceae</taxon>
        <taxon>Vreelandella</taxon>
    </lineage>
</organism>
<dbReference type="Gene3D" id="3.40.50.300">
    <property type="entry name" value="P-loop containing nucleotide triphosphate hydrolases"/>
    <property type="match status" value="2"/>
</dbReference>
<evidence type="ECO:0000259" key="2">
    <source>
        <dbReference type="Pfam" id="PF13476"/>
    </source>
</evidence>
<sequence>MIRAEYQRFMQTLHGQNTTDSVRKLANIVSAHFDEVLPLTTHQGQRIRKVVELCQTYWGSTATSIPPLVEQEVTQEVPISRLKSLAVGPFRGFARQEVFDLNSRLVLIYGPNGTGKSSFCEALEFTLLGNVAEADSKRFRDQNEYLRNAFVNQLVAPSLVACDERGNDIAIVPNESAFRFCFVEKNRIDSFSRIAAQAPAKQTELIATLFGLEAFTEFVRNFTSEIGTQYIDLQGNLALRLAQKQQSLQGAHQQIQANVTELQRIATEESALTNSYRPGISFEQLIVELNGNGQAAGRIAQLETELQQPPPPKSNLSVATFEALGGEATTLITELRQSQQQLAGASQQVSFKQLYEAVAKVQQSSPGACPACKTPLQHVQVNPYMNAGQELTKLQQLGELQQKIVQLEQKALQAIFKVGQSLNTCLRFFSQNNPLKPFELGNIQPGLQWWDSLFGPLPDTFTGWQHLISQIQQLEKNDKQAEEVIRNRENQQAELKLLRDIAQQITVLATQKQTALGNQANAQRLIDNFQNENAQLIANVEAEKPVIARNQEIVAAYAIFVKKLTDYSNRLPAHLVADLGELVVELYNAFNRNDARAELLAGVKLPLAPNQRMRIAFQNNPEPLFDALHILSEGHVRCLGLAILLAKNLKEQAPVLIFDDPVNAIDDDHRESIRRTLFEDEYFSKKQIILTCHGEEFFKDIQNLLPAEETRNARLLSFLPRLGEQHVRVDFNCAPRNYILAARNHMNRNEVRDALAKSRQGLEALTKGKVWRYVSKFGDGHLSLKFRSASSPIELRGLAEQLRSKIAKANFSDPNKASVYDPIDQLLNRSGDSREWRYLNKGTHEENDRGEFDRQTVELIIMSLEQIDVALQ</sequence>
<accession>A0AAU7XMU9</accession>
<dbReference type="InterPro" id="IPR038729">
    <property type="entry name" value="Rad50/SbcC_AAA"/>
</dbReference>
<dbReference type="AlphaFoldDB" id="A0AAU7XMU9"/>
<evidence type="ECO:0000256" key="1">
    <source>
        <dbReference type="SAM" id="Coils"/>
    </source>
</evidence>
<name>A0AAU7XMU9_9GAMM</name>
<dbReference type="PANTHER" id="PTHR32182">
    <property type="entry name" value="DNA REPLICATION AND REPAIR PROTEIN RECF"/>
    <property type="match status" value="1"/>
</dbReference>
<protein>
    <submittedName>
        <fullName evidence="3">AAA family ATPase</fullName>
    </submittedName>
</protein>
<dbReference type="CDD" id="cd00267">
    <property type="entry name" value="ABC_ATPase"/>
    <property type="match status" value="1"/>
</dbReference>